<evidence type="ECO:0000256" key="2">
    <source>
        <dbReference type="PROSITE-ProRule" id="PRU00335"/>
    </source>
</evidence>
<dbReference type="PROSITE" id="PS50977">
    <property type="entry name" value="HTH_TETR_2"/>
    <property type="match status" value="1"/>
</dbReference>
<sequence length="201" mass="22284">MSERYDAVMESAVGEGEQRIRESVIDILETEGYDAVQVRVVARHARVSLAKIYKLYSTRDELILAALDWWTKENRYAGLPTSVPSPGDTLHTALMRVLRPIFEPWEHHPGLLVAYFRARSATGGETLISHGLEAVVPAAMTVLVDVDAEFIQDLDTILTSLVYGLFGRVARGEIEARAIVPAVDRAVYWLTTGYEATAGPR</sequence>
<evidence type="ECO:0000313" key="5">
    <source>
        <dbReference type="Proteomes" id="UP001551695"/>
    </source>
</evidence>
<keyword evidence="1 2" id="KW-0238">DNA-binding</keyword>
<dbReference type="InterPro" id="IPR001647">
    <property type="entry name" value="HTH_TetR"/>
</dbReference>
<dbReference type="SUPFAM" id="SSF46689">
    <property type="entry name" value="Homeodomain-like"/>
    <property type="match status" value="1"/>
</dbReference>
<reference evidence="4 5" key="1">
    <citation type="submission" date="2024-06" db="EMBL/GenBank/DDBJ databases">
        <title>The Natural Products Discovery Center: Release of the First 8490 Sequenced Strains for Exploring Actinobacteria Biosynthetic Diversity.</title>
        <authorList>
            <person name="Kalkreuter E."/>
            <person name="Kautsar S.A."/>
            <person name="Yang D."/>
            <person name="Bader C.D."/>
            <person name="Teijaro C.N."/>
            <person name="Fluegel L."/>
            <person name="Davis C.M."/>
            <person name="Simpson J.R."/>
            <person name="Lauterbach L."/>
            <person name="Steele A.D."/>
            <person name="Gui C."/>
            <person name="Meng S."/>
            <person name="Li G."/>
            <person name="Viehrig K."/>
            <person name="Ye F."/>
            <person name="Su P."/>
            <person name="Kiefer A.F."/>
            <person name="Nichols A."/>
            <person name="Cepeda A.J."/>
            <person name="Yan W."/>
            <person name="Fan B."/>
            <person name="Jiang Y."/>
            <person name="Adhikari A."/>
            <person name="Zheng C.-J."/>
            <person name="Schuster L."/>
            <person name="Cowan T.M."/>
            <person name="Smanski M.J."/>
            <person name="Chevrette M.G."/>
            <person name="De Carvalho L.P.S."/>
            <person name="Shen B."/>
        </authorList>
    </citation>
    <scope>NUCLEOTIDE SEQUENCE [LARGE SCALE GENOMIC DNA]</scope>
    <source>
        <strain evidence="4 5">NPDC050403</strain>
    </source>
</reference>
<dbReference type="Proteomes" id="UP001551695">
    <property type="component" value="Unassembled WGS sequence"/>
</dbReference>
<dbReference type="InterPro" id="IPR041642">
    <property type="entry name" value="KstR_C"/>
</dbReference>
<feature type="DNA-binding region" description="H-T-H motif" evidence="2">
    <location>
        <begin position="37"/>
        <end position="56"/>
    </location>
</feature>
<accession>A0ABV3FQN0</accession>
<dbReference type="Pfam" id="PF17925">
    <property type="entry name" value="TetR_C_20"/>
    <property type="match status" value="1"/>
</dbReference>
<organism evidence="4 5">
    <name type="scientific">Nocardia aurea</name>
    <dbReference type="NCBI Taxonomy" id="2144174"/>
    <lineage>
        <taxon>Bacteria</taxon>
        <taxon>Bacillati</taxon>
        <taxon>Actinomycetota</taxon>
        <taxon>Actinomycetes</taxon>
        <taxon>Mycobacteriales</taxon>
        <taxon>Nocardiaceae</taxon>
        <taxon>Nocardia</taxon>
    </lineage>
</organism>
<name>A0ABV3FQN0_9NOCA</name>
<dbReference type="RefSeq" id="WP_355088433.1">
    <property type="nucleotide sequence ID" value="NZ_JBEXKW010000044.1"/>
</dbReference>
<dbReference type="Gene3D" id="1.10.357.10">
    <property type="entry name" value="Tetracycline Repressor, domain 2"/>
    <property type="match status" value="1"/>
</dbReference>
<evidence type="ECO:0000313" key="4">
    <source>
        <dbReference type="EMBL" id="MEV0707723.1"/>
    </source>
</evidence>
<comment type="caution">
    <text evidence="4">The sequence shown here is derived from an EMBL/GenBank/DDBJ whole genome shotgun (WGS) entry which is preliminary data.</text>
</comment>
<dbReference type="Pfam" id="PF00440">
    <property type="entry name" value="TetR_N"/>
    <property type="match status" value="1"/>
</dbReference>
<gene>
    <name evidence="4" type="ORF">AB0I48_09185</name>
</gene>
<feature type="domain" description="HTH tetR-type" evidence="3">
    <location>
        <begin position="14"/>
        <end position="74"/>
    </location>
</feature>
<protein>
    <submittedName>
        <fullName evidence="4">TetR family transcriptional regulator</fullName>
    </submittedName>
</protein>
<evidence type="ECO:0000259" key="3">
    <source>
        <dbReference type="PROSITE" id="PS50977"/>
    </source>
</evidence>
<proteinExistence type="predicted"/>
<dbReference type="InterPro" id="IPR009057">
    <property type="entry name" value="Homeodomain-like_sf"/>
</dbReference>
<evidence type="ECO:0000256" key="1">
    <source>
        <dbReference type="ARBA" id="ARBA00023125"/>
    </source>
</evidence>
<keyword evidence="5" id="KW-1185">Reference proteome</keyword>
<dbReference type="EMBL" id="JBFAKC010000004">
    <property type="protein sequence ID" value="MEV0707723.1"/>
    <property type="molecule type" value="Genomic_DNA"/>
</dbReference>